<dbReference type="Pfam" id="PF02744">
    <property type="entry name" value="GalP_UDP_tr_C"/>
    <property type="match status" value="1"/>
</dbReference>
<dbReference type="PROSITE" id="PS00117">
    <property type="entry name" value="GAL_P_UDP_TRANSF_I"/>
    <property type="match status" value="1"/>
</dbReference>
<evidence type="ECO:0000256" key="2">
    <source>
        <dbReference type="ARBA" id="ARBA00004947"/>
    </source>
</evidence>
<keyword evidence="19" id="KW-1185">Reference proteome</keyword>
<dbReference type="Pfam" id="PF01087">
    <property type="entry name" value="GalP_UDP_transf"/>
    <property type="match status" value="1"/>
</dbReference>
<evidence type="ECO:0000259" key="17">
    <source>
        <dbReference type="Pfam" id="PF02744"/>
    </source>
</evidence>
<keyword evidence="8 14" id="KW-0479">Metal-binding</keyword>
<dbReference type="CDD" id="cd00608">
    <property type="entry name" value="GalT"/>
    <property type="match status" value="1"/>
</dbReference>
<feature type="binding site" evidence="14">
    <location>
        <position position="166"/>
    </location>
    <ligand>
        <name>Zn(2+)</name>
        <dbReference type="ChEBI" id="CHEBI:29105"/>
    </ligand>
</feature>
<dbReference type="PIRSF" id="PIRSF000808">
    <property type="entry name" value="GalT"/>
    <property type="match status" value="1"/>
</dbReference>
<dbReference type="AlphaFoldDB" id="A0A1M5ZLL0"/>
<dbReference type="Proteomes" id="UP000184608">
    <property type="component" value="Unassembled WGS sequence"/>
</dbReference>
<comment type="catalytic activity">
    <reaction evidence="1 15">
        <text>alpha-D-galactose 1-phosphate + UDP-alpha-D-glucose = alpha-D-glucose 1-phosphate + UDP-alpha-D-galactose</text>
        <dbReference type="Rhea" id="RHEA:13989"/>
        <dbReference type="ChEBI" id="CHEBI:58336"/>
        <dbReference type="ChEBI" id="CHEBI:58601"/>
        <dbReference type="ChEBI" id="CHEBI:58885"/>
        <dbReference type="ChEBI" id="CHEBI:66914"/>
        <dbReference type="EC" id="2.7.7.12"/>
    </reaction>
</comment>
<dbReference type="UniPathway" id="UPA00214"/>
<evidence type="ECO:0000256" key="13">
    <source>
        <dbReference type="PIRSR" id="PIRSR000808-1"/>
    </source>
</evidence>
<evidence type="ECO:0000256" key="7">
    <source>
        <dbReference type="ARBA" id="ARBA00022695"/>
    </source>
</evidence>
<keyword evidence="7 15" id="KW-0548">Nucleotidyltransferase</keyword>
<name>A0A1M5ZLL0_9VIBR</name>
<dbReference type="GO" id="GO:0008108">
    <property type="term" value="F:UDP-glucose:hexose-1-phosphate uridylyltransferase activity"/>
    <property type="evidence" value="ECO:0007669"/>
    <property type="project" value="UniProtKB-UniRule"/>
</dbReference>
<dbReference type="InterPro" id="IPR001937">
    <property type="entry name" value="GalP_UDPtransf1"/>
</dbReference>
<evidence type="ECO:0000256" key="5">
    <source>
        <dbReference type="ARBA" id="ARBA00016340"/>
    </source>
</evidence>
<dbReference type="InterPro" id="IPR036265">
    <property type="entry name" value="HIT-like_sf"/>
</dbReference>
<evidence type="ECO:0000313" key="18">
    <source>
        <dbReference type="EMBL" id="SHI25042.1"/>
    </source>
</evidence>
<evidence type="ECO:0000256" key="15">
    <source>
        <dbReference type="RuleBase" id="RU000506"/>
    </source>
</evidence>
<dbReference type="FunFam" id="3.30.428.10:FF:000002">
    <property type="entry name" value="Galactose-1-phosphate uridylyltransferase"/>
    <property type="match status" value="1"/>
</dbReference>
<evidence type="ECO:0000256" key="1">
    <source>
        <dbReference type="ARBA" id="ARBA00001107"/>
    </source>
</evidence>
<feature type="domain" description="Galactose-1-phosphate uridyl transferase N-terminal" evidence="16">
    <location>
        <begin position="6"/>
        <end position="178"/>
    </location>
</feature>
<dbReference type="GO" id="GO:0033499">
    <property type="term" value="P:galactose catabolic process via UDP-galactose, Leloir pathway"/>
    <property type="evidence" value="ECO:0007669"/>
    <property type="project" value="TreeGrafter"/>
</dbReference>
<keyword evidence="9 14" id="KW-0862">Zinc</keyword>
<evidence type="ECO:0000256" key="8">
    <source>
        <dbReference type="ARBA" id="ARBA00022723"/>
    </source>
</evidence>
<evidence type="ECO:0000256" key="14">
    <source>
        <dbReference type="PIRSR" id="PIRSR000808-3"/>
    </source>
</evidence>
<protein>
    <recommendedName>
        <fullName evidence="5 12">Galactose-1-phosphate uridylyltransferase</fullName>
        <ecNumber evidence="4 12">2.7.7.12</ecNumber>
    </recommendedName>
</protein>
<evidence type="ECO:0000256" key="11">
    <source>
        <dbReference type="ARBA" id="ARBA00023277"/>
    </source>
</evidence>
<comment type="pathway">
    <text evidence="2 15">Carbohydrate metabolism; galactose metabolism.</text>
</comment>
<dbReference type="OrthoDB" id="9769064at2"/>
<feature type="binding site" evidence="14">
    <location>
        <position position="57"/>
    </location>
    <ligand>
        <name>Zn(2+)</name>
        <dbReference type="ChEBI" id="CHEBI:29105"/>
    </ligand>
</feature>
<accession>A0A1M5ZLL0</accession>
<evidence type="ECO:0000259" key="16">
    <source>
        <dbReference type="Pfam" id="PF01087"/>
    </source>
</evidence>
<dbReference type="SUPFAM" id="SSF54197">
    <property type="entry name" value="HIT-like"/>
    <property type="match status" value="2"/>
</dbReference>
<evidence type="ECO:0000313" key="19">
    <source>
        <dbReference type="Proteomes" id="UP000184608"/>
    </source>
</evidence>
<keyword evidence="6 15" id="KW-0808">Transferase</keyword>
<evidence type="ECO:0000256" key="6">
    <source>
        <dbReference type="ARBA" id="ARBA00022679"/>
    </source>
</evidence>
<sequence>MSNIKFNPVDHPHRRYNPLTGQWILVSPHRAKRPWSGQDEKPQPAALPEYDAQCFLCPGNTRISGDKNPDYRGTYVFSNDFAALMPDSPDAPESDHPLFRTQGVRGLSRVICFSPDHSKTLPELPVEQIRCVIDTWNEQIESLGKTYIWVQAFENKGETMGCSQPHPHGQIWANSFLPNEIERKEKHLKAYYRQYGSSLLVDYVQAELKDGARLVVETEHWVALVPYWAAWPFETMLLPKTHIRRMSDLTEAQRDDLAVALKKLTSRYDNLFQCPFPYSMGWHYAPFFAEGTDISHWQLHALFYPPLLRSASVRKFMVGYEMLAESQRDLTPEQAAERLRALSDIHYKARTV</sequence>
<dbReference type="InterPro" id="IPR005850">
    <property type="entry name" value="GalP_Utransf_C"/>
</dbReference>
<keyword evidence="11 15" id="KW-0119">Carbohydrate metabolism</keyword>
<proteinExistence type="inferred from homology"/>
<dbReference type="STRING" id="1216006.VA7868_02888"/>
<dbReference type="PANTHER" id="PTHR11943">
    <property type="entry name" value="GALACTOSE-1-PHOSPHATE URIDYLYLTRANSFERASE"/>
    <property type="match status" value="1"/>
</dbReference>
<dbReference type="RefSeq" id="WP_073604521.1">
    <property type="nucleotide sequence ID" value="NZ_FQXZ01000032.1"/>
</dbReference>
<dbReference type="NCBIfam" id="NF008724">
    <property type="entry name" value="PRK11720.1"/>
    <property type="match status" value="1"/>
</dbReference>
<evidence type="ECO:0000256" key="4">
    <source>
        <dbReference type="ARBA" id="ARBA00012384"/>
    </source>
</evidence>
<feature type="binding site" evidence="14">
    <location>
        <position position="117"/>
    </location>
    <ligand>
        <name>Zn(2+)</name>
        <dbReference type="ChEBI" id="CHEBI:29105"/>
    </ligand>
</feature>
<evidence type="ECO:0000256" key="3">
    <source>
        <dbReference type="ARBA" id="ARBA00010951"/>
    </source>
</evidence>
<comment type="similarity">
    <text evidence="3 15">Belongs to the galactose-1-phosphate uridylyltransferase type 1 family.</text>
</comment>
<dbReference type="EMBL" id="FQXZ01000032">
    <property type="protein sequence ID" value="SHI25042.1"/>
    <property type="molecule type" value="Genomic_DNA"/>
</dbReference>
<feature type="domain" description="Galactose-1-phosphate uridyl transferase C-terminal" evidence="17">
    <location>
        <begin position="186"/>
        <end position="350"/>
    </location>
</feature>
<dbReference type="NCBIfam" id="TIGR00209">
    <property type="entry name" value="galT_1"/>
    <property type="match status" value="1"/>
</dbReference>
<dbReference type="FunFam" id="3.30.428.10:FF:000001">
    <property type="entry name" value="Galactose-1-phosphate uridylyltransferase"/>
    <property type="match status" value="1"/>
</dbReference>
<evidence type="ECO:0000256" key="10">
    <source>
        <dbReference type="ARBA" id="ARBA00023144"/>
    </source>
</evidence>
<dbReference type="PANTHER" id="PTHR11943:SF1">
    <property type="entry name" value="GALACTOSE-1-PHOSPHATE URIDYLYLTRANSFERASE"/>
    <property type="match status" value="1"/>
</dbReference>
<evidence type="ECO:0000256" key="12">
    <source>
        <dbReference type="NCBIfam" id="TIGR00209"/>
    </source>
</evidence>
<feature type="binding site" evidence="14">
    <location>
        <position position="54"/>
    </location>
    <ligand>
        <name>Zn(2+)</name>
        <dbReference type="ChEBI" id="CHEBI:29105"/>
    </ligand>
</feature>
<keyword evidence="10 15" id="KW-0299">Galactose metabolism</keyword>
<gene>
    <name evidence="18" type="primary">galT</name>
    <name evidence="18" type="ORF">VA7868_02888</name>
</gene>
<feature type="active site" description="Tele-UMP-histidine intermediate" evidence="13">
    <location>
        <position position="168"/>
    </location>
</feature>
<comment type="cofactor">
    <cofactor evidence="14">
        <name>Zn(2+)</name>
        <dbReference type="ChEBI" id="CHEBI:29105"/>
    </cofactor>
    <text evidence="14">Binds 1 zinc ion per subunit.</text>
</comment>
<dbReference type="EC" id="2.7.7.12" evidence="4 12"/>
<dbReference type="Gene3D" id="3.30.428.10">
    <property type="entry name" value="HIT-like"/>
    <property type="match status" value="2"/>
</dbReference>
<evidence type="ECO:0000256" key="9">
    <source>
        <dbReference type="ARBA" id="ARBA00022833"/>
    </source>
</evidence>
<reference evidence="18 19" key="1">
    <citation type="submission" date="2016-11" db="EMBL/GenBank/DDBJ databases">
        <authorList>
            <person name="Jaros S."/>
            <person name="Januszkiewicz K."/>
            <person name="Wedrychowicz H."/>
        </authorList>
    </citation>
    <scope>NUCLEOTIDE SEQUENCE [LARGE SCALE GENOMIC DNA]</scope>
    <source>
        <strain evidence="18 19">CECT 7868</strain>
    </source>
</reference>
<organism evidence="18 19">
    <name type="scientific">Vibrio aerogenes CECT 7868</name>
    <dbReference type="NCBI Taxonomy" id="1216006"/>
    <lineage>
        <taxon>Bacteria</taxon>
        <taxon>Pseudomonadati</taxon>
        <taxon>Pseudomonadota</taxon>
        <taxon>Gammaproteobacteria</taxon>
        <taxon>Vibrionales</taxon>
        <taxon>Vibrionaceae</taxon>
        <taxon>Vibrio</taxon>
    </lineage>
</organism>
<dbReference type="InterPro" id="IPR005849">
    <property type="entry name" value="GalP_Utransf_N"/>
</dbReference>
<dbReference type="GO" id="GO:0008270">
    <property type="term" value="F:zinc ion binding"/>
    <property type="evidence" value="ECO:0007669"/>
    <property type="project" value="InterPro"/>
</dbReference>
<dbReference type="GO" id="GO:0005737">
    <property type="term" value="C:cytoplasm"/>
    <property type="evidence" value="ECO:0007669"/>
    <property type="project" value="TreeGrafter"/>
</dbReference>
<dbReference type="InterPro" id="IPR019779">
    <property type="entry name" value="GalP_UDPtransf1_His-AS"/>
</dbReference>